<feature type="transmembrane region" description="Helical" evidence="7">
    <location>
        <begin position="121"/>
        <end position="141"/>
    </location>
</feature>
<evidence type="ECO:0000256" key="7">
    <source>
        <dbReference type="RuleBase" id="RU363032"/>
    </source>
</evidence>
<comment type="similarity">
    <text evidence="7">Belongs to the binding-protein-dependent transport system permease family.</text>
</comment>
<comment type="caution">
    <text evidence="9">The sequence shown here is derived from an EMBL/GenBank/DDBJ whole genome shotgun (WGS) entry which is preliminary data.</text>
</comment>
<dbReference type="PANTHER" id="PTHR30193">
    <property type="entry name" value="ABC TRANSPORTER PERMEASE PROTEIN"/>
    <property type="match status" value="1"/>
</dbReference>
<gene>
    <name evidence="9" type="ORF">ACFPPD_24470</name>
</gene>
<organism evidence="9 10">
    <name type="scientific">Cohnella suwonensis</name>
    <dbReference type="NCBI Taxonomy" id="696072"/>
    <lineage>
        <taxon>Bacteria</taxon>
        <taxon>Bacillati</taxon>
        <taxon>Bacillota</taxon>
        <taxon>Bacilli</taxon>
        <taxon>Bacillales</taxon>
        <taxon>Paenibacillaceae</taxon>
        <taxon>Cohnella</taxon>
    </lineage>
</organism>
<dbReference type="CDD" id="cd06261">
    <property type="entry name" value="TM_PBP2"/>
    <property type="match status" value="1"/>
</dbReference>
<evidence type="ECO:0000313" key="9">
    <source>
        <dbReference type="EMBL" id="MFC5471836.1"/>
    </source>
</evidence>
<evidence type="ECO:0000259" key="8">
    <source>
        <dbReference type="PROSITE" id="PS50928"/>
    </source>
</evidence>
<feature type="domain" description="ABC transmembrane type-1" evidence="8">
    <location>
        <begin position="84"/>
        <end position="300"/>
    </location>
</feature>
<evidence type="ECO:0000256" key="1">
    <source>
        <dbReference type="ARBA" id="ARBA00004651"/>
    </source>
</evidence>
<evidence type="ECO:0000256" key="5">
    <source>
        <dbReference type="ARBA" id="ARBA00022989"/>
    </source>
</evidence>
<feature type="transmembrane region" description="Helical" evidence="7">
    <location>
        <begin position="175"/>
        <end position="198"/>
    </location>
</feature>
<keyword evidence="3" id="KW-1003">Cell membrane</keyword>
<evidence type="ECO:0000256" key="3">
    <source>
        <dbReference type="ARBA" id="ARBA00022475"/>
    </source>
</evidence>
<dbReference type="RefSeq" id="WP_209744283.1">
    <property type="nucleotide sequence ID" value="NZ_JBHSMH010000111.1"/>
</dbReference>
<dbReference type="PROSITE" id="PS50928">
    <property type="entry name" value="ABC_TM1"/>
    <property type="match status" value="1"/>
</dbReference>
<proteinExistence type="inferred from homology"/>
<dbReference type="Gene3D" id="1.10.3720.10">
    <property type="entry name" value="MetI-like"/>
    <property type="match status" value="1"/>
</dbReference>
<dbReference type="Proteomes" id="UP001596105">
    <property type="component" value="Unassembled WGS sequence"/>
</dbReference>
<feature type="transmembrane region" description="Helical" evidence="7">
    <location>
        <begin position="90"/>
        <end position="109"/>
    </location>
</feature>
<evidence type="ECO:0000256" key="4">
    <source>
        <dbReference type="ARBA" id="ARBA00022692"/>
    </source>
</evidence>
<reference evidence="10" key="1">
    <citation type="journal article" date="2019" name="Int. J. Syst. Evol. Microbiol.">
        <title>The Global Catalogue of Microorganisms (GCM) 10K type strain sequencing project: providing services to taxonomists for standard genome sequencing and annotation.</title>
        <authorList>
            <consortium name="The Broad Institute Genomics Platform"/>
            <consortium name="The Broad Institute Genome Sequencing Center for Infectious Disease"/>
            <person name="Wu L."/>
            <person name="Ma J."/>
        </authorList>
    </citation>
    <scope>NUCLEOTIDE SEQUENCE [LARGE SCALE GENOMIC DNA]</scope>
    <source>
        <strain evidence="10">CCUG 57113</strain>
    </source>
</reference>
<dbReference type="InterPro" id="IPR035906">
    <property type="entry name" value="MetI-like_sf"/>
</dbReference>
<evidence type="ECO:0000256" key="2">
    <source>
        <dbReference type="ARBA" id="ARBA00022448"/>
    </source>
</evidence>
<name>A0ABW0M2Q5_9BACL</name>
<keyword evidence="10" id="KW-1185">Reference proteome</keyword>
<dbReference type="Pfam" id="PF00528">
    <property type="entry name" value="BPD_transp_1"/>
    <property type="match status" value="1"/>
</dbReference>
<protein>
    <submittedName>
        <fullName evidence="9">Carbohydrate ABC transporter permease</fullName>
    </submittedName>
</protein>
<comment type="subcellular location">
    <subcellularLocation>
        <location evidence="1 7">Cell membrane</location>
        <topology evidence="1 7">Multi-pass membrane protein</topology>
    </subcellularLocation>
</comment>
<dbReference type="SUPFAM" id="SSF161098">
    <property type="entry name" value="MetI-like"/>
    <property type="match status" value="1"/>
</dbReference>
<dbReference type="InterPro" id="IPR000515">
    <property type="entry name" value="MetI-like"/>
</dbReference>
<accession>A0ABW0M2Q5</accession>
<feature type="transmembrane region" description="Helical" evidence="7">
    <location>
        <begin position="279"/>
        <end position="299"/>
    </location>
</feature>
<evidence type="ECO:0000313" key="10">
    <source>
        <dbReference type="Proteomes" id="UP001596105"/>
    </source>
</evidence>
<keyword evidence="2 7" id="KW-0813">Transport</keyword>
<dbReference type="EMBL" id="JBHSMH010000111">
    <property type="protein sequence ID" value="MFC5471836.1"/>
    <property type="molecule type" value="Genomic_DNA"/>
</dbReference>
<keyword evidence="5 7" id="KW-1133">Transmembrane helix</keyword>
<dbReference type="InterPro" id="IPR051393">
    <property type="entry name" value="ABC_transporter_permease"/>
</dbReference>
<dbReference type="PANTHER" id="PTHR30193:SF37">
    <property type="entry name" value="INNER MEMBRANE ABC TRANSPORTER PERMEASE PROTEIN YCJO"/>
    <property type="match status" value="1"/>
</dbReference>
<evidence type="ECO:0000256" key="6">
    <source>
        <dbReference type="ARBA" id="ARBA00023136"/>
    </source>
</evidence>
<sequence length="311" mass="35177">MNAIKSKKRWRHTFSTTNEVWVGWLLSAPALIVLLVFLILPFLMSVYYSMTNRMMIMPPNQALSFVGFTNYSRIFQSQDFFIALKNTMKFVLIATPVQSALALALAMLINSKKPFITLFRTVYFSPVVISMVVVSIVWSLLLRPDQHGFINALLHFVTFGYFEPKMWLFDPDTSMISIIMLSVWQGAGFQMVIFLAGLQNIPEELYEAGKIDGAGNIRRFFNITLPLLRNQLIFVMISTTILSFRLFTQIVSLTGGGPHKSTLTLVYLIYSEGFINMKIGYASAMSVIFLIIVLIISLIQMKLSKASQGDS</sequence>
<feature type="transmembrane region" description="Helical" evidence="7">
    <location>
        <begin position="21"/>
        <end position="48"/>
    </location>
</feature>
<keyword evidence="6 7" id="KW-0472">Membrane</keyword>
<keyword evidence="4 7" id="KW-0812">Transmembrane</keyword>